<evidence type="ECO:0000313" key="2">
    <source>
        <dbReference type="Proteomes" id="UP000235672"/>
    </source>
</evidence>
<proteinExistence type="predicted"/>
<dbReference type="Proteomes" id="UP000235672">
    <property type="component" value="Unassembled WGS sequence"/>
</dbReference>
<protein>
    <submittedName>
        <fullName evidence="1">Uncharacterized protein</fullName>
    </submittedName>
</protein>
<sequence>MSSSSRPQGIDALATAVRQFQAHLEPTQNARLLAHSSKPDATSILAFTAEVDSINAHRRS</sequence>
<accession>A0A2J6Q540</accession>
<dbReference type="EMBL" id="KZ613481">
    <property type="protein sequence ID" value="PMD21400.1"/>
    <property type="molecule type" value="Genomic_DNA"/>
</dbReference>
<keyword evidence="2" id="KW-1185">Reference proteome</keyword>
<dbReference type="AlphaFoldDB" id="A0A2J6Q540"/>
<name>A0A2J6Q540_9HELO</name>
<reference evidence="1 2" key="1">
    <citation type="submission" date="2016-05" db="EMBL/GenBank/DDBJ databases">
        <title>A degradative enzymes factory behind the ericoid mycorrhizal symbiosis.</title>
        <authorList>
            <consortium name="DOE Joint Genome Institute"/>
            <person name="Martino E."/>
            <person name="Morin E."/>
            <person name="Grelet G."/>
            <person name="Kuo A."/>
            <person name="Kohler A."/>
            <person name="Daghino S."/>
            <person name="Barry K."/>
            <person name="Choi C."/>
            <person name="Cichocki N."/>
            <person name="Clum A."/>
            <person name="Copeland A."/>
            <person name="Hainaut M."/>
            <person name="Haridas S."/>
            <person name="Labutti K."/>
            <person name="Lindquist E."/>
            <person name="Lipzen A."/>
            <person name="Khouja H.-R."/>
            <person name="Murat C."/>
            <person name="Ohm R."/>
            <person name="Olson A."/>
            <person name="Spatafora J."/>
            <person name="Veneault-Fourrey C."/>
            <person name="Henrissat B."/>
            <person name="Grigoriev I."/>
            <person name="Martin F."/>
            <person name="Perotto S."/>
        </authorList>
    </citation>
    <scope>NUCLEOTIDE SEQUENCE [LARGE SCALE GENOMIC DNA]</scope>
    <source>
        <strain evidence="1 2">UAMH 7357</strain>
    </source>
</reference>
<evidence type="ECO:0000313" key="1">
    <source>
        <dbReference type="EMBL" id="PMD21400.1"/>
    </source>
</evidence>
<gene>
    <name evidence="1" type="ORF">NA56DRAFT_645670</name>
</gene>
<organism evidence="1 2">
    <name type="scientific">Hyaloscypha hepaticicola</name>
    <dbReference type="NCBI Taxonomy" id="2082293"/>
    <lineage>
        <taxon>Eukaryota</taxon>
        <taxon>Fungi</taxon>
        <taxon>Dikarya</taxon>
        <taxon>Ascomycota</taxon>
        <taxon>Pezizomycotina</taxon>
        <taxon>Leotiomycetes</taxon>
        <taxon>Helotiales</taxon>
        <taxon>Hyaloscyphaceae</taxon>
        <taxon>Hyaloscypha</taxon>
    </lineage>
</organism>